<accession>A0ACC3DFZ6</accession>
<evidence type="ECO:0000313" key="1">
    <source>
        <dbReference type="EMBL" id="KAK3068251.1"/>
    </source>
</evidence>
<name>A0ACC3DFZ6_9PEZI</name>
<dbReference type="EMBL" id="JAWDJW010005335">
    <property type="protein sequence ID" value="KAK3068251.1"/>
    <property type="molecule type" value="Genomic_DNA"/>
</dbReference>
<feature type="non-terminal residue" evidence="1">
    <location>
        <position position="379"/>
    </location>
</feature>
<proteinExistence type="predicted"/>
<protein>
    <submittedName>
        <fullName evidence="1">Uncharacterized protein</fullName>
    </submittedName>
</protein>
<reference evidence="1" key="1">
    <citation type="submission" date="2024-09" db="EMBL/GenBank/DDBJ databases">
        <title>Black Yeasts Isolated from many extreme environments.</title>
        <authorList>
            <person name="Coleine C."/>
            <person name="Stajich J.E."/>
            <person name="Selbmann L."/>
        </authorList>
    </citation>
    <scope>NUCLEOTIDE SEQUENCE</scope>
    <source>
        <strain evidence="1">CCFEE 5737</strain>
    </source>
</reference>
<dbReference type="Proteomes" id="UP001186974">
    <property type="component" value="Unassembled WGS sequence"/>
</dbReference>
<comment type="caution">
    <text evidence="1">The sequence shown here is derived from an EMBL/GenBank/DDBJ whole genome shotgun (WGS) entry which is preliminary data.</text>
</comment>
<evidence type="ECO:0000313" key="2">
    <source>
        <dbReference type="Proteomes" id="UP001186974"/>
    </source>
</evidence>
<gene>
    <name evidence="1" type="ORF">LTS18_000742</name>
</gene>
<sequence>MRKRITKELPKVEENLRKTLEKWEDEYGRPFLVHGEQYLETLEAASAKAPPPRSKTPNALIPARDPASTKSLSSTQRGGTVRGPPPRSHTPTASQTIRGNPLASSTIKKSSPSKIPSRAPLSSLQHGGNSPERKDTLPRLKENFGSSVMSSSSSRIMGPPPSRGPPPKMKDLFVPPTPTPTGADDRLALSTEIVRYHEPEDVYDDRPTSRFQGSFSHSSANYSSNHHNTAQHPRMNLYSRPESQLSQLSASHSQYRYNPDHDRYQPQPNRPSHQQHHQQRYNNNNNNHPAERTPHYAPSSPSSRHISSTSSYSQTSSTAAPHSETTSIPSISENWETYSSTSSPSADAADDDDGGASATYYAKVRLQQSRMKRVTPEGG</sequence>
<keyword evidence="2" id="KW-1185">Reference proteome</keyword>
<organism evidence="1 2">
    <name type="scientific">Coniosporium uncinatum</name>
    <dbReference type="NCBI Taxonomy" id="93489"/>
    <lineage>
        <taxon>Eukaryota</taxon>
        <taxon>Fungi</taxon>
        <taxon>Dikarya</taxon>
        <taxon>Ascomycota</taxon>
        <taxon>Pezizomycotina</taxon>
        <taxon>Dothideomycetes</taxon>
        <taxon>Dothideomycetes incertae sedis</taxon>
        <taxon>Coniosporium</taxon>
    </lineage>
</organism>